<evidence type="ECO:0000259" key="3">
    <source>
        <dbReference type="PROSITE" id="PS51186"/>
    </source>
</evidence>
<evidence type="ECO:0000313" key="5">
    <source>
        <dbReference type="Proteomes" id="UP000186795"/>
    </source>
</evidence>
<keyword evidence="1" id="KW-0808">Transferase</keyword>
<dbReference type="Pfam" id="PF00583">
    <property type="entry name" value="Acetyltransf_1"/>
    <property type="match status" value="1"/>
</dbReference>
<name>A0A1N7M2S5_9BACL</name>
<evidence type="ECO:0000256" key="2">
    <source>
        <dbReference type="ARBA" id="ARBA00023315"/>
    </source>
</evidence>
<protein>
    <recommendedName>
        <fullName evidence="3">N-acetyltransferase domain-containing protein</fullName>
    </recommendedName>
</protein>
<keyword evidence="5" id="KW-1185">Reference proteome</keyword>
<dbReference type="InterPro" id="IPR000182">
    <property type="entry name" value="GNAT_dom"/>
</dbReference>
<dbReference type="RefSeq" id="WP_076524811.1">
    <property type="nucleotide sequence ID" value="NZ_CP048103.1"/>
</dbReference>
<feature type="domain" description="N-acetyltransferase" evidence="3">
    <location>
        <begin position="137"/>
        <end position="267"/>
    </location>
</feature>
<evidence type="ECO:0000313" key="4">
    <source>
        <dbReference type="EMBL" id="SIS80400.1"/>
    </source>
</evidence>
<proteinExistence type="predicted"/>
<dbReference type="InterPro" id="IPR050832">
    <property type="entry name" value="Bact_Acetyltransf"/>
</dbReference>
<dbReference type="SUPFAM" id="SSF55729">
    <property type="entry name" value="Acyl-CoA N-acyltransferases (Nat)"/>
    <property type="match status" value="1"/>
</dbReference>
<dbReference type="Proteomes" id="UP000186795">
    <property type="component" value="Unassembled WGS sequence"/>
</dbReference>
<sequence>MGIRQLTETDRERTLQFLEVESALNLFLIGDIYNHGFDQKFQQLWGDFDGTGKLRGVLLRYRGSWIPWAPGSFDVEGFADVIRTGREVEMLSGIDRVTEAFQGVPGLPFRWESRRQTHFARLTDADGLDRLEKEVSLPIRPMTLEDVPILSRLSEQIAEFASRDRAEELRASLESGDARGYWAEDGGRAVAMARTAAENPASAMVVGVGTHPSYRRQGLATQLMIRLCREVWSEGKSVCLFYDNPRAGAIYRRLGFREIGIWNMIGV</sequence>
<reference evidence="5" key="1">
    <citation type="submission" date="2017-01" db="EMBL/GenBank/DDBJ databases">
        <authorList>
            <person name="Varghese N."/>
            <person name="Submissions S."/>
        </authorList>
    </citation>
    <scope>NUCLEOTIDE SEQUENCE [LARGE SCALE GENOMIC DNA]</scope>
    <source>
        <strain evidence="5">DSM 45196</strain>
    </source>
</reference>
<dbReference type="PANTHER" id="PTHR43877">
    <property type="entry name" value="AMINOALKYLPHOSPHONATE N-ACETYLTRANSFERASE-RELATED-RELATED"/>
    <property type="match status" value="1"/>
</dbReference>
<dbReference type="OrthoDB" id="248489at2"/>
<organism evidence="4 5">
    <name type="scientific">Kroppenstedtia eburnea</name>
    <dbReference type="NCBI Taxonomy" id="714067"/>
    <lineage>
        <taxon>Bacteria</taxon>
        <taxon>Bacillati</taxon>
        <taxon>Bacillota</taxon>
        <taxon>Bacilli</taxon>
        <taxon>Bacillales</taxon>
        <taxon>Thermoactinomycetaceae</taxon>
        <taxon>Kroppenstedtia</taxon>
    </lineage>
</organism>
<dbReference type="Gene3D" id="3.40.630.30">
    <property type="match status" value="1"/>
</dbReference>
<dbReference type="AlphaFoldDB" id="A0A1N7M2S5"/>
<keyword evidence="2" id="KW-0012">Acyltransferase</keyword>
<dbReference type="PROSITE" id="PS51186">
    <property type="entry name" value="GNAT"/>
    <property type="match status" value="1"/>
</dbReference>
<dbReference type="InterPro" id="IPR016181">
    <property type="entry name" value="Acyl_CoA_acyltransferase"/>
</dbReference>
<gene>
    <name evidence="4" type="ORF">SAMN05421790_105164</name>
</gene>
<dbReference type="EMBL" id="FTOD01000005">
    <property type="protein sequence ID" value="SIS80400.1"/>
    <property type="molecule type" value="Genomic_DNA"/>
</dbReference>
<dbReference type="GO" id="GO:0016747">
    <property type="term" value="F:acyltransferase activity, transferring groups other than amino-acyl groups"/>
    <property type="evidence" value="ECO:0007669"/>
    <property type="project" value="InterPro"/>
</dbReference>
<dbReference type="CDD" id="cd04301">
    <property type="entry name" value="NAT_SF"/>
    <property type="match status" value="1"/>
</dbReference>
<evidence type="ECO:0000256" key="1">
    <source>
        <dbReference type="ARBA" id="ARBA00022679"/>
    </source>
</evidence>
<accession>A0A1N7M2S5</accession>